<sequence length="87" mass="9334">MAESIHDKALRLIGAGAVTIRFQGDHVIDADVKGDHDTYPVVIEVGDRERCWCRTKSDCSHVLAVLAVALQRNTGLPPAVTLGKVGV</sequence>
<name>A0A0F9CRW2_9ZZZZ</name>
<feature type="domain" description="SWIM-type" evidence="1">
    <location>
        <begin position="39"/>
        <end position="70"/>
    </location>
</feature>
<dbReference type="AlphaFoldDB" id="A0A0F9CRW2"/>
<proteinExistence type="predicted"/>
<accession>A0A0F9CRW2</accession>
<reference evidence="2" key="1">
    <citation type="journal article" date="2015" name="Nature">
        <title>Complex archaea that bridge the gap between prokaryotes and eukaryotes.</title>
        <authorList>
            <person name="Spang A."/>
            <person name="Saw J.H."/>
            <person name="Jorgensen S.L."/>
            <person name="Zaremba-Niedzwiedzka K."/>
            <person name="Martijn J."/>
            <person name="Lind A.E."/>
            <person name="van Eijk R."/>
            <person name="Schleper C."/>
            <person name="Guy L."/>
            <person name="Ettema T.J."/>
        </authorList>
    </citation>
    <scope>NUCLEOTIDE SEQUENCE</scope>
</reference>
<dbReference type="PROSITE" id="PS50966">
    <property type="entry name" value="ZF_SWIM"/>
    <property type="match status" value="1"/>
</dbReference>
<dbReference type="InterPro" id="IPR007527">
    <property type="entry name" value="Znf_SWIM"/>
</dbReference>
<protein>
    <recommendedName>
        <fullName evidence="1">SWIM-type domain-containing protein</fullName>
    </recommendedName>
</protein>
<dbReference type="EMBL" id="LAZR01032083">
    <property type="protein sequence ID" value="KKL51909.1"/>
    <property type="molecule type" value="Genomic_DNA"/>
</dbReference>
<dbReference type="GO" id="GO:0008270">
    <property type="term" value="F:zinc ion binding"/>
    <property type="evidence" value="ECO:0007669"/>
    <property type="project" value="InterPro"/>
</dbReference>
<organism evidence="2">
    <name type="scientific">marine sediment metagenome</name>
    <dbReference type="NCBI Taxonomy" id="412755"/>
    <lineage>
        <taxon>unclassified sequences</taxon>
        <taxon>metagenomes</taxon>
        <taxon>ecological metagenomes</taxon>
    </lineage>
</organism>
<comment type="caution">
    <text evidence="2">The sequence shown here is derived from an EMBL/GenBank/DDBJ whole genome shotgun (WGS) entry which is preliminary data.</text>
</comment>
<evidence type="ECO:0000313" key="2">
    <source>
        <dbReference type="EMBL" id="KKL51909.1"/>
    </source>
</evidence>
<evidence type="ECO:0000259" key="1">
    <source>
        <dbReference type="PROSITE" id="PS50966"/>
    </source>
</evidence>
<gene>
    <name evidence="2" type="ORF">LCGC14_2290810</name>
</gene>